<reference evidence="3" key="1">
    <citation type="journal article" date="2021" name="Genome Biol. Evol.">
        <title>A High-Quality Reference Genome for a Parasitic Bivalve with Doubly Uniparental Inheritance (Bivalvia: Unionida).</title>
        <authorList>
            <person name="Smith C.H."/>
        </authorList>
    </citation>
    <scope>NUCLEOTIDE SEQUENCE</scope>
    <source>
        <strain evidence="3">CHS0354</strain>
    </source>
</reference>
<reference evidence="3" key="2">
    <citation type="journal article" date="2021" name="Genome Biol. Evol.">
        <title>Developing a high-quality reference genome for a parasitic bivalve with doubly uniparental inheritance (Bivalvia: Unionida).</title>
        <authorList>
            <person name="Smith C.H."/>
        </authorList>
    </citation>
    <scope>NUCLEOTIDE SEQUENCE</scope>
    <source>
        <strain evidence="3">CHS0354</strain>
        <tissue evidence="3">Mantle</tissue>
    </source>
</reference>
<evidence type="ECO:0000256" key="1">
    <source>
        <dbReference type="SAM" id="Coils"/>
    </source>
</evidence>
<gene>
    <name evidence="3" type="ORF">CHS0354_007242</name>
</gene>
<reference evidence="3" key="3">
    <citation type="submission" date="2023-05" db="EMBL/GenBank/DDBJ databases">
        <authorList>
            <person name="Smith C.H."/>
        </authorList>
    </citation>
    <scope>NUCLEOTIDE SEQUENCE</scope>
    <source>
        <strain evidence="3">CHS0354</strain>
        <tissue evidence="3">Mantle</tissue>
    </source>
</reference>
<evidence type="ECO:0000256" key="2">
    <source>
        <dbReference type="SAM" id="MobiDB-lite"/>
    </source>
</evidence>
<protein>
    <submittedName>
        <fullName evidence="3">Uncharacterized protein</fullName>
    </submittedName>
</protein>
<organism evidence="3 4">
    <name type="scientific">Potamilus streckersoni</name>
    <dbReference type="NCBI Taxonomy" id="2493646"/>
    <lineage>
        <taxon>Eukaryota</taxon>
        <taxon>Metazoa</taxon>
        <taxon>Spiralia</taxon>
        <taxon>Lophotrochozoa</taxon>
        <taxon>Mollusca</taxon>
        <taxon>Bivalvia</taxon>
        <taxon>Autobranchia</taxon>
        <taxon>Heteroconchia</taxon>
        <taxon>Palaeoheterodonta</taxon>
        <taxon>Unionida</taxon>
        <taxon>Unionoidea</taxon>
        <taxon>Unionidae</taxon>
        <taxon>Ambleminae</taxon>
        <taxon>Lampsilini</taxon>
        <taxon>Potamilus</taxon>
    </lineage>
</organism>
<name>A0AAE0TD61_9BIVA</name>
<keyword evidence="1" id="KW-0175">Coiled coil</keyword>
<feature type="coiled-coil region" evidence="1">
    <location>
        <begin position="9"/>
        <end position="40"/>
    </location>
</feature>
<sequence>MTNLDAIHKKNLREIREKNEKNLREIREKNEKNLKEIRDKNYRNLVEVQDANTYHVIHMYKPLKIKLYDEDEFNGKHELDYEYYSEDDDDGYREDPYESPPVIKMDKRPNKDDDKYIEYLKYSDDGQIFRILMKGENVRIKWHGNENKWSTPVIGIVIQADSARNTVSNPATPLAPQS</sequence>
<dbReference type="AlphaFoldDB" id="A0AAE0TD61"/>
<dbReference type="EMBL" id="JAEAOA010000502">
    <property type="protein sequence ID" value="KAK3608227.1"/>
    <property type="molecule type" value="Genomic_DNA"/>
</dbReference>
<keyword evidence="4" id="KW-1185">Reference proteome</keyword>
<evidence type="ECO:0000313" key="4">
    <source>
        <dbReference type="Proteomes" id="UP001195483"/>
    </source>
</evidence>
<proteinExistence type="predicted"/>
<dbReference type="Proteomes" id="UP001195483">
    <property type="component" value="Unassembled WGS sequence"/>
</dbReference>
<evidence type="ECO:0000313" key="3">
    <source>
        <dbReference type="EMBL" id="KAK3608227.1"/>
    </source>
</evidence>
<accession>A0AAE0TD61</accession>
<feature type="region of interest" description="Disordered" evidence="2">
    <location>
        <begin position="86"/>
        <end position="108"/>
    </location>
</feature>
<comment type="caution">
    <text evidence="3">The sequence shown here is derived from an EMBL/GenBank/DDBJ whole genome shotgun (WGS) entry which is preliminary data.</text>
</comment>